<dbReference type="OrthoDB" id="3572254at2"/>
<dbReference type="EMBL" id="SMFZ01000002">
    <property type="protein sequence ID" value="TCK21036.1"/>
    <property type="molecule type" value="Genomic_DNA"/>
</dbReference>
<comment type="caution">
    <text evidence="4">The sequence shown here is derived from an EMBL/GenBank/DDBJ whole genome shotgun (WGS) entry which is preliminary data.</text>
</comment>
<dbReference type="InterPro" id="IPR016181">
    <property type="entry name" value="Acyl_CoA_acyltransferase"/>
</dbReference>
<dbReference type="SUPFAM" id="SSF55729">
    <property type="entry name" value="Acyl-CoA N-acyltransferases (Nat)"/>
    <property type="match status" value="1"/>
</dbReference>
<keyword evidence="1 4" id="KW-0808">Transferase</keyword>
<dbReference type="Pfam" id="PF00583">
    <property type="entry name" value="Acetyltransf_1"/>
    <property type="match status" value="1"/>
</dbReference>
<dbReference type="RefSeq" id="WP_132429835.1">
    <property type="nucleotide sequence ID" value="NZ_SMFZ01000002.1"/>
</dbReference>
<dbReference type="Gene3D" id="3.40.630.30">
    <property type="match status" value="1"/>
</dbReference>
<dbReference type="InterPro" id="IPR050832">
    <property type="entry name" value="Bact_Acetyltransf"/>
</dbReference>
<dbReference type="GO" id="GO:0016747">
    <property type="term" value="F:acyltransferase activity, transferring groups other than amino-acyl groups"/>
    <property type="evidence" value="ECO:0007669"/>
    <property type="project" value="InterPro"/>
</dbReference>
<evidence type="ECO:0000313" key="4">
    <source>
        <dbReference type="EMBL" id="TCK21036.1"/>
    </source>
</evidence>
<dbReference type="PANTHER" id="PTHR43877">
    <property type="entry name" value="AMINOALKYLPHOSPHONATE N-ACETYLTRANSFERASE-RELATED-RELATED"/>
    <property type="match status" value="1"/>
</dbReference>
<keyword evidence="5" id="KW-1185">Reference proteome</keyword>
<dbReference type="PROSITE" id="PS51186">
    <property type="entry name" value="GNAT"/>
    <property type="match status" value="1"/>
</dbReference>
<feature type="domain" description="N-acetyltransferase" evidence="3">
    <location>
        <begin position="26"/>
        <end position="164"/>
    </location>
</feature>
<sequence>MTSRPTAGVVTDPPPGAAHALGTLWIAVTEAGGAVDFVPGWPEHEIRAQAEELIAAVRAGRSRMIVVGDPSDPDGTVFVTPGTGITAHRGEVGRLMVRPDLQGHGLGTVLLDAAVAEGTAMGLEQLTLGARGGTSLPEFYRSRGWELTGVLPNGVRLSAGDARDVHLFHRALVRPGP</sequence>
<evidence type="ECO:0000256" key="1">
    <source>
        <dbReference type="ARBA" id="ARBA00022679"/>
    </source>
</evidence>
<dbReference type="CDD" id="cd04301">
    <property type="entry name" value="NAT_SF"/>
    <property type="match status" value="1"/>
</dbReference>
<evidence type="ECO:0000313" key="5">
    <source>
        <dbReference type="Proteomes" id="UP000295560"/>
    </source>
</evidence>
<gene>
    <name evidence="4" type="ORF">EV378_5010</name>
</gene>
<protein>
    <submittedName>
        <fullName evidence="4">Acetyltransferase (GNAT) family protein</fullName>
    </submittedName>
</protein>
<name>A0A4V2PHJ9_PSEEN</name>
<accession>A0A4V2PHJ9</accession>
<organism evidence="4 5">
    <name type="scientific">Pseudonocardia endophytica</name>
    <dbReference type="NCBI Taxonomy" id="401976"/>
    <lineage>
        <taxon>Bacteria</taxon>
        <taxon>Bacillati</taxon>
        <taxon>Actinomycetota</taxon>
        <taxon>Actinomycetes</taxon>
        <taxon>Pseudonocardiales</taxon>
        <taxon>Pseudonocardiaceae</taxon>
        <taxon>Pseudonocardia</taxon>
    </lineage>
</organism>
<evidence type="ECO:0000256" key="2">
    <source>
        <dbReference type="ARBA" id="ARBA00023315"/>
    </source>
</evidence>
<keyword evidence="2" id="KW-0012">Acyltransferase</keyword>
<proteinExistence type="predicted"/>
<dbReference type="InterPro" id="IPR000182">
    <property type="entry name" value="GNAT_dom"/>
</dbReference>
<evidence type="ECO:0000259" key="3">
    <source>
        <dbReference type="PROSITE" id="PS51186"/>
    </source>
</evidence>
<dbReference type="AlphaFoldDB" id="A0A4V2PHJ9"/>
<dbReference type="Proteomes" id="UP000295560">
    <property type="component" value="Unassembled WGS sequence"/>
</dbReference>
<reference evidence="4 5" key="1">
    <citation type="submission" date="2019-03" db="EMBL/GenBank/DDBJ databases">
        <title>Sequencing the genomes of 1000 actinobacteria strains.</title>
        <authorList>
            <person name="Klenk H.-P."/>
        </authorList>
    </citation>
    <scope>NUCLEOTIDE SEQUENCE [LARGE SCALE GENOMIC DNA]</scope>
    <source>
        <strain evidence="4 5">DSM 44969</strain>
    </source>
</reference>